<dbReference type="AlphaFoldDB" id="A0AAE1WUM4"/>
<dbReference type="CDD" id="cd22152">
    <property type="entry name" value="F-box_AtAFR-like"/>
    <property type="match status" value="1"/>
</dbReference>
<proteinExistence type="predicted"/>
<dbReference type="PANTHER" id="PTHR46344:SF1">
    <property type="entry name" value="OS02G0504900 PROTEIN"/>
    <property type="match status" value="1"/>
</dbReference>
<dbReference type="SUPFAM" id="SSF81383">
    <property type="entry name" value="F-box domain"/>
    <property type="match status" value="1"/>
</dbReference>
<evidence type="ECO:0000256" key="2">
    <source>
        <dbReference type="ARBA" id="ARBA00022737"/>
    </source>
</evidence>
<keyword evidence="1" id="KW-0880">Kelch repeat</keyword>
<keyword evidence="2" id="KW-0677">Repeat</keyword>
<feature type="domain" description="F-box" evidence="3">
    <location>
        <begin position="49"/>
        <end position="87"/>
    </location>
</feature>
<reference evidence="4" key="1">
    <citation type="submission" date="2020-06" db="EMBL/GenBank/DDBJ databases">
        <authorList>
            <person name="Li T."/>
            <person name="Hu X."/>
            <person name="Zhang T."/>
            <person name="Song X."/>
            <person name="Zhang H."/>
            <person name="Dai N."/>
            <person name="Sheng W."/>
            <person name="Hou X."/>
            <person name="Wei L."/>
        </authorList>
    </citation>
    <scope>NUCLEOTIDE SEQUENCE</scope>
    <source>
        <strain evidence="4">K16</strain>
        <tissue evidence="4">Leaf</tissue>
    </source>
</reference>
<dbReference type="EMBL" id="JACGWL010000006">
    <property type="protein sequence ID" value="KAK4399613.1"/>
    <property type="molecule type" value="Genomic_DNA"/>
</dbReference>
<organism evidence="4 5">
    <name type="scientific">Sesamum angolense</name>
    <dbReference type="NCBI Taxonomy" id="2727404"/>
    <lineage>
        <taxon>Eukaryota</taxon>
        <taxon>Viridiplantae</taxon>
        <taxon>Streptophyta</taxon>
        <taxon>Embryophyta</taxon>
        <taxon>Tracheophyta</taxon>
        <taxon>Spermatophyta</taxon>
        <taxon>Magnoliopsida</taxon>
        <taxon>eudicotyledons</taxon>
        <taxon>Gunneridae</taxon>
        <taxon>Pentapetalae</taxon>
        <taxon>asterids</taxon>
        <taxon>lamiids</taxon>
        <taxon>Lamiales</taxon>
        <taxon>Pedaliaceae</taxon>
        <taxon>Sesamum</taxon>
    </lineage>
</organism>
<name>A0AAE1WUM4_9LAMI</name>
<protein>
    <submittedName>
        <fullName evidence="4">F-box/kelch-repeat protein</fullName>
    </submittedName>
</protein>
<keyword evidence="5" id="KW-1185">Reference proteome</keyword>
<dbReference type="InterPro" id="IPR015915">
    <property type="entry name" value="Kelch-typ_b-propeller"/>
</dbReference>
<sequence>MPAFFPVKERVQESDTCFSNLVQQDAPTARNKSILIPKVSDDFNSPILPGLPDDVSKHCLALLPRSHFPAVGAVCKRWMSFIKSKEFITVRKLAGVLEEWLYVLTVDAEGNGSHWEVLDCLGRKHHQLPPMPGPAKAGFGVVVLHGKLLVIAGYLVVDGTGSVSADIPIRFLPQ</sequence>
<evidence type="ECO:0000313" key="5">
    <source>
        <dbReference type="Proteomes" id="UP001289374"/>
    </source>
</evidence>
<evidence type="ECO:0000313" key="4">
    <source>
        <dbReference type="EMBL" id="KAK4399613.1"/>
    </source>
</evidence>
<dbReference type="SUPFAM" id="SSF117281">
    <property type="entry name" value="Kelch motif"/>
    <property type="match status" value="1"/>
</dbReference>
<dbReference type="InterPro" id="IPR036047">
    <property type="entry name" value="F-box-like_dom_sf"/>
</dbReference>
<evidence type="ECO:0000256" key="1">
    <source>
        <dbReference type="ARBA" id="ARBA00022441"/>
    </source>
</evidence>
<comment type="caution">
    <text evidence="4">The sequence shown here is derived from an EMBL/GenBank/DDBJ whole genome shotgun (WGS) entry which is preliminary data.</text>
</comment>
<dbReference type="InterPro" id="IPR001810">
    <property type="entry name" value="F-box_dom"/>
</dbReference>
<accession>A0AAE1WUM4</accession>
<gene>
    <name evidence="4" type="ORF">Sango_1067400</name>
</gene>
<dbReference type="Pfam" id="PF00646">
    <property type="entry name" value="F-box"/>
    <property type="match status" value="1"/>
</dbReference>
<reference evidence="4" key="2">
    <citation type="journal article" date="2024" name="Plant">
        <title>Genomic evolution and insights into agronomic trait innovations of Sesamum species.</title>
        <authorList>
            <person name="Miao H."/>
            <person name="Wang L."/>
            <person name="Qu L."/>
            <person name="Liu H."/>
            <person name="Sun Y."/>
            <person name="Le M."/>
            <person name="Wang Q."/>
            <person name="Wei S."/>
            <person name="Zheng Y."/>
            <person name="Lin W."/>
            <person name="Duan Y."/>
            <person name="Cao H."/>
            <person name="Xiong S."/>
            <person name="Wang X."/>
            <person name="Wei L."/>
            <person name="Li C."/>
            <person name="Ma Q."/>
            <person name="Ju M."/>
            <person name="Zhao R."/>
            <person name="Li G."/>
            <person name="Mu C."/>
            <person name="Tian Q."/>
            <person name="Mei H."/>
            <person name="Zhang T."/>
            <person name="Gao T."/>
            <person name="Zhang H."/>
        </authorList>
    </citation>
    <scope>NUCLEOTIDE SEQUENCE</scope>
    <source>
        <strain evidence="4">K16</strain>
    </source>
</reference>
<evidence type="ECO:0000259" key="3">
    <source>
        <dbReference type="Pfam" id="PF00646"/>
    </source>
</evidence>
<dbReference type="Proteomes" id="UP001289374">
    <property type="component" value="Unassembled WGS sequence"/>
</dbReference>
<dbReference type="PANTHER" id="PTHR46344">
    <property type="entry name" value="OS02G0202900 PROTEIN"/>
    <property type="match status" value="1"/>
</dbReference>